<dbReference type="EMBL" id="LAZR01062423">
    <property type="protein sequence ID" value="KKK61546.1"/>
    <property type="molecule type" value="Genomic_DNA"/>
</dbReference>
<reference evidence="1" key="1">
    <citation type="journal article" date="2015" name="Nature">
        <title>Complex archaea that bridge the gap between prokaryotes and eukaryotes.</title>
        <authorList>
            <person name="Spang A."/>
            <person name="Saw J.H."/>
            <person name="Jorgensen S.L."/>
            <person name="Zaremba-Niedzwiedzka K."/>
            <person name="Martijn J."/>
            <person name="Lind A.E."/>
            <person name="van Eijk R."/>
            <person name="Schleper C."/>
            <person name="Guy L."/>
            <person name="Ettema T.J."/>
        </authorList>
    </citation>
    <scope>NUCLEOTIDE SEQUENCE</scope>
</reference>
<evidence type="ECO:0000313" key="1">
    <source>
        <dbReference type="EMBL" id="KKK61546.1"/>
    </source>
</evidence>
<dbReference type="AlphaFoldDB" id="A0A0F8ZNP7"/>
<comment type="caution">
    <text evidence="1">The sequence shown here is derived from an EMBL/GenBank/DDBJ whole genome shotgun (WGS) entry which is preliminary data.</text>
</comment>
<gene>
    <name evidence="1" type="ORF">LCGC14_3013250</name>
</gene>
<proteinExistence type="predicted"/>
<protein>
    <submittedName>
        <fullName evidence="1">Uncharacterized protein</fullName>
    </submittedName>
</protein>
<name>A0A0F8ZNP7_9ZZZZ</name>
<feature type="non-terminal residue" evidence="1">
    <location>
        <position position="362"/>
    </location>
</feature>
<feature type="non-terminal residue" evidence="1">
    <location>
        <position position="1"/>
    </location>
</feature>
<sequence>DDVDVTAVSQLSAIARRRGRLSAQYMPYLDFDANLAHLVDARLQNAHVNVLEYAERIGADDPAALMNLKKIANLFPEWRPLVESGTLLPPSAIAQMYRETTHKAWRRFVGAKGMVADEIAARAGSRSARFDQRSYLRLLDRTVKEVVGTEDLAAIRSLAAQRNLETYGFTSDMLPALEQMESNYEAVAEALMKKYQRLLPDEAAREVDAVLFRLNAVAKGYEANALHNQRSVDAMHDFYREANLMAKSPGVAAEMELRMSHHLQKEGIAAWRRKFVDYRYQTGVDRMVGMFSMFPVWGLRLPGYLAKQFVERPGYIFAMNHLIQSEAFGGMGGVGMGGGFFLAPHLRMSLMPIMARKGETFI</sequence>
<organism evidence="1">
    <name type="scientific">marine sediment metagenome</name>
    <dbReference type="NCBI Taxonomy" id="412755"/>
    <lineage>
        <taxon>unclassified sequences</taxon>
        <taxon>metagenomes</taxon>
        <taxon>ecological metagenomes</taxon>
    </lineage>
</organism>
<accession>A0A0F8ZNP7</accession>